<dbReference type="OrthoDB" id="415532at2759"/>
<protein>
    <submittedName>
        <fullName evidence="3">Uncharacterized protein</fullName>
    </submittedName>
</protein>
<comment type="caution">
    <text evidence="3">The sequence shown here is derived from an EMBL/GenBank/DDBJ whole genome shotgun (WGS) entry which is preliminary data.</text>
</comment>
<proteinExistence type="predicted"/>
<dbReference type="InterPro" id="IPR049192">
    <property type="entry name" value="DUF4246_C"/>
</dbReference>
<feature type="domain" description="DUF4246" evidence="2">
    <location>
        <begin position="1"/>
        <end position="30"/>
    </location>
</feature>
<accession>A0A8H6SNJ3</accession>
<dbReference type="InterPro" id="IPR025340">
    <property type="entry name" value="DUF4246"/>
</dbReference>
<dbReference type="EMBL" id="JACAZF010000006">
    <property type="protein sequence ID" value="KAF7301075.1"/>
    <property type="molecule type" value="Genomic_DNA"/>
</dbReference>
<evidence type="ECO:0000259" key="2">
    <source>
        <dbReference type="Pfam" id="PF21666"/>
    </source>
</evidence>
<dbReference type="RefSeq" id="XP_037219075.1">
    <property type="nucleotide sequence ID" value="XM_037363431.1"/>
</dbReference>
<evidence type="ECO:0000313" key="4">
    <source>
        <dbReference type="Proteomes" id="UP000636479"/>
    </source>
</evidence>
<dbReference type="AlphaFoldDB" id="A0A8H6SNJ3"/>
<gene>
    <name evidence="3" type="ORF">MIND_00671500</name>
</gene>
<feature type="domain" description="DUF4246" evidence="1">
    <location>
        <begin position="43"/>
        <end position="368"/>
    </location>
</feature>
<dbReference type="GeneID" id="59345947"/>
<reference evidence="3" key="1">
    <citation type="submission" date="2020-05" db="EMBL/GenBank/DDBJ databases">
        <title>Mycena genomes resolve the evolution of fungal bioluminescence.</title>
        <authorList>
            <person name="Tsai I.J."/>
        </authorList>
    </citation>
    <scope>NUCLEOTIDE SEQUENCE</scope>
    <source>
        <strain evidence="3">171206Taipei</strain>
    </source>
</reference>
<dbReference type="InterPro" id="IPR049207">
    <property type="entry name" value="DUF4246_N"/>
</dbReference>
<sequence>MYALSWAIRSKPDWRRKAKDATIMEKWRQEAMEQQATNTRVAVPYEKSWKIWLSDDINAHCLSEKYSWLPSDFAISSNKHDGVAEARFVSPYINNLHPTTHQQLYRVIEQAIGAFVPLFERVLSQINGSEQDLLREWQKDEVPGGSGRIKVKYGFGTFIGFDREYVGLRVPCIWASGMRDRGQFKTNDQYLDAIEILPEAHEEDNGALKRTFVPYSESLRGKTIQCIVRLANIHLTPEKKEYAGGMLNERIVASAIYYYDEDNITESRLEFRVTTSPPVYHEQDDELCSKVLYGRHIVFIIQSLGSIETKSGRVLAWPNIYQHKVAPFSLKDPTRPGHRKILAVFLVDPSIKPVPSATTVPPQQSKWALRALLEAQQDPRSLVSRLPLELIQAISAELEQVEGGRYLGRREAHEVRTRLMAERKVFLKAREGTAALSFNMCEH</sequence>
<keyword evidence="4" id="KW-1185">Reference proteome</keyword>
<dbReference type="Proteomes" id="UP000636479">
    <property type="component" value="Unassembled WGS sequence"/>
</dbReference>
<dbReference type="PANTHER" id="PTHR33119:SF1">
    <property type="entry name" value="FE2OG DIOXYGENASE DOMAIN-CONTAINING PROTEIN"/>
    <property type="match status" value="1"/>
</dbReference>
<organism evidence="3 4">
    <name type="scientific">Mycena indigotica</name>
    <dbReference type="NCBI Taxonomy" id="2126181"/>
    <lineage>
        <taxon>Eukaryota</taxon>
        <taxon>Fungi</taxon>
        <taxon>Dikarya</taxon>
        <taxon>Basidiomycota</taxon>
        <taxon>Agaricomycotina</taxon>
        <taxon>Agaricomycetes</taxon>
        <taxon>Agaricomycetidae</taxon>
        <taxon>Agaricales</taxon>
        <taxon>Marasmiineae</taxon>
        <taxon>Mycenaceae</taxon>
        <taxon>Mycena</taxon>
    </lineage>
</organism>
<dbReference type="Pfam" id="PF21666">
    <property type="entry name" value="DUF4246_N"/>
    <property type="match status" value="1"/>
</dbReference>
<name>A0A8H6SNJ3_9AGAR</name>
<dbReference type="Pfam" id="PF14033">
    <property type="entry name" value="DUF4246"/>
    <property type="match status" value="1"/>
</dbReference>
<evidence type="ECO:0000259" key="1">
    <source>
        <dbReference type="Pfam" id="PF14033"/>
    </source>
</evidence>
<dbReference type="PANTHER" id="PTHR33119">
    <property type="entry name" value="IFI3P"/>
    <property type="match status" value="1"/>
</dbReference>
<evidence type="ECO:0000313" key="3">
    <source>
        <dbReference type="EMBL" id="KAF7301075.1"/>
    </source>
</evidence>